<gene>
    <name evidence="1" type="ORF">EAS64_29875</name>
</gene>
<comment type="caution">
    <text evidence="1">The sequence shown here is derived from an EMBL/GenBank/DDBJ whole genome shotgun (WGS) entry which is preliminary data.</text>
</comment>
<sequence length="392" mass="41411">MKRFAGSLVAPAIVATAVLGTAALSVIAGSPFENLSKANTVSPGATTTADRVTGKTPGWRVIAKVGPYGRQVAGALTAGTPKAAWSVWKGQGFTAVDRWNGTAWKQVAVPAKLTGAVRSAVAFDGNTPGNFWLFDSSHPATALRYSGTKWATQQIPSWALRKQRGGAGYNVVANVWGTYSSSHVWVFSLNAGAYAAYYNGHAWHKESLPATPLAVDVDASNDIWALGAREIMHWNPFNGGWHTMPLPPMPPGGGILPEGTIQYTQLTAASPADVWLVGQVTATAGPAKNVWFTQHWNGKSWGFNVGPTNFVGSVAPDGHGGLWADSIDANPGGFWLLDHFSGGKWTQLTLPPGVWSQSPLTLTWIPGSRSLWATAQSIGAKGSKALILKYGP</sequence>
<dbReference type="OrthoDB" id="3515089at2"/>
<dbReference type="Proteomes" id="UP000460272">
    <property type="component" value="Unassembled WGS sequence"/>
</dbReference>
<name>A0A6P2BTJ7_9ACTN</name>
<dbReference type="EMBL" id="RPFW01000006">
    <property type="protein sequence ID" value="TVZ01681.1"/>
    <property type="molecule type" value="Genomic_DNA"/>
</dbReference>
<dbReference type="RefSeq" id="WP_145858465.1">
    <property type="nucleotide sequence ID" value="NZ_RPFW01000006.1"/>
</dbReference>
<accession>A0A6P2BTJ7</accession>
<protein>
    <submittedName>
        <fullName evidence="1">Uncharacterized protein</fullName>
    </submittedName>
</protein>
<evidence type="ECO:0000313" key="1">
    <source>
        <dbReference type="EMBL" id="TVZ01681.1"/>
    </source>
</evidence>
<dbReference type="AlphaFoldDB" id="A0A6P2BTJ7"/>
<keyword evidence="2" id="KW-1185">Reference proteome</keyword>
<evidence type="ECO:0000313" key="2">
    <source>
        <dbReference type="Proteomes" id="UP000460272"/>
    </source>
</evidence>
<organism evidence="1 2">
    <name type="scientific">Trebonia kvetii</name>
    <dbReference type="NCBI Taxonomy" id="2480626"/>
    <lineage>
        <taxon>Bacteria</taxon>
        <taxon>Bacillati</taxon>
        <taxon>Actinomycetota</taxon>
        <taxon>Actinomycetes</taxon>
        <taxon>Streptosporangiales</taxon>
        <taxon>Treboniaceae</taxon>
        <taxon>Trebonia</taxon>
    </lineage>
</organism>
<reference evidence="1 2" key="1">
    <citation type="submission" date="2018-11" db="EMBL/GenBank/DDBJ databases">
        <title>Trebonia kvetii gen.nov., sp.nov., a novel acidophilic actinobacterium, and proposal of the new actinobacterial family Treboniaceae fam. nov.</title>
        <authorList>
            <person name="Rapoport D."/>
            <person name="Sagova-Mareckova M."/>
            <person name="Sedlacek I."/>
            <person name="Provaznik J."/>
            <person name="Kralova S."/>
            <person name="Pavlinic D."/>
            <person name="Benes V."/>
            <person name="Kopecky J."/>
        </authorList>
    </citation>
    <scope>NUCLEOTIDE SEQUENCE [LARGE SCALE GENOMIC DNA]</scope>
    <source>
        <strain evidence="1 2">15Tr583</strain>
    </source>
</reference>
<proteinExistence type="predicted"/>